<dbReference type="GO" id="GO:0046872">
    <property type="term" value="F:metal ion binding"/>
    <property type="evidence" value="ECO:0007669"/>
    <property type="project" value="UniProtKB-KW"/>
</dbReference>
<dbReference type="EC" id="2.7.1.175" evidence="4"/>
<evidence type="ECO:0000256" key="2">
    <source>
        <dbReference type="ARBA" id="ARBA00005496"/>
    </source>
</evidence>
<dbReference type="RefSeq" id="WP_370874440.1">
    <property type="nucleotide sequence ID" value="NZ_JAUSUL010000003.1"/>
</dbReference>
<keyword evidence="18" id="KW-1185">Reference proteome</keyword>
<dbReference type="Pfam" id="PF16657">
    <property type="entry name" value="Malt_amylase_C"/>
    <property type="match status" value="1"/>
</dbReference>
<comment type="similarity">
    <text evidence="3">Belongs to the aminoglycoside phosphotransferase family.</text>
</comment>
<dbReference type="InterPro" id="IPR040999">
    <property type="entry name" value="Mak_N_cap"/>
</dbReference>
<gene>
    <name evidence="17" type="ORF">J2S73_002957</name>
</gene>
<dbReference type="InterPro" id="IPR012810">
    <property type="entry name" value="TreS/a-amylase_N"/>
</dbReference>
<organism evidence="17 18">
    <name type="scientific">Amorphus orientalis</name>
    <dbReference type="NCBI Taxonomy" id="649198"/>
    <lineage>
        <taxon>Bacteria</taxon>
        <taxon>Pseudomonadati</taxon>
        <taxon>Pseudomonadota</taxon>
        <taxon>Alphaproteobacteria</taxon>
        <taxon>Hyphomicrobiales</taxon>
        <taxon>Amorphaceae</taxon>
        <taxon>Amorphus</taxon>
    </lineage>
</organism>
<dbReference type="SUPFAM" id="SSF51011">
    <property type="entry name" value="Glycosyl hydrolase domain"/>
    <property type="match status" value="1"/>
</dbReference>
<dbReference type="Pfam" id="PF00128">
    <property type="entry name" value="Alpha-amylase"/>
    <property type="match status" value="2"/>
</dbReference>
<evidence type="ECO:0000256" key="14">
    <source>
        <dbReference type="ARBA" id="ARBA00031378"/>
    </source>
</evidence>
<evidence type="ECO:0000313" key="17">
    <source>
        <dbReference type="EMBL" id="MDQ0316481.1"/>
    </source>
</evidence>
<evidence type="ECO:0000256" key="4">
    <source>
        <dbReference type="ARBA" id="ARBA00011962"/>
    </source>
</evidence>
<evidence type="ECO:0000313" key="18">
    <source>
        <dbReference type="Proteomes" id="UP001229244"/>
    </source>
</evidence>
<evidence type="ECO:0000256" key="3">
    <source>
        <dbReference type="ARBA" id="ARBA00006219"/>
    </source>
</evidence>
<keyword evidence="17" id="KW-0378">Hydrolase</keyword>
<dbReference type="InterPro" id="IPR013780">
    <property type="entry name" value="Glyco_hydro_b"/>
</dbReference>
<evidence type="ECO:0000256" key="7">
    <source>
        <dbReference type="ARBA" id="ARBA00022679"/>
    </source>
</evidence>
<evidence type="ECO:0000256" key="12">
    <source>
        <dbReference type="ARBA" id="ARBA00023235"/>
    </source>
</evidence>
<evidence type="ECO:0000256" key="6">
    <source>
        <dbReference type="ARBA" id="ARBA00013882"/>
    </source>
</evidence>
<dbReference type="SUPFAM" id="SSF51445">
    <property type="entry name" value="(Trans)glycosidases"/>
    <property type="match status" value="1"/>
</dbReference>
<dbReference type="GO" id="GO:0016740">
    <property type="term" value="F:transferase activity"/>
    <property type="evidence" value="ECO:0007669"/>
    <property type="project" value="UniProtKB-KW"/>
</dbReference>
<dbReference type="GO" id="GO:0016798">
    <property type="term" value="F:hydrolase activity, acting on glycosyl bonds"/>
    <property type="evidence" value="ECO:0007669"/>
    <property type="project" value="UniProtKB-KW"/>
</dbReference>
<evidence type="ECO:0000256" key="5">
    <source>
        <dbReference type="ARBA" id="ARBA00012619"/>
    </source>
</evidence>
<keyword evidence="10" id="KW-0106">Calcium</keyword>
<dbReference type="CDD" id="cd11334">
    <property type="entry name" value="AmyAc_TreS"/>
    <property type="match status" value="1"/>
</dbReference>
<dbReference type="Gene3D" id="2.60.40.1180">
    <property type="entry name" value="Golgi alpha-mannosidase II"/>
    <property type="match status" value="1"/>
</dbReference>
<reference evidence="17" key="1">
    <citation type="submission" date="2023-07" db="EMBL/GenBank/DDBJ databases">
        <title>Genomic Encyclopedia of Type Strains, Phase IV (KMG-IV): sequencing the most valuable type-strain genomes for metagenomic binning, comparative biology and taxonomic classification.</title>
        <authorList>
            <person name="Goeker M."/>
        </authorList>
    </citation>
    <scope>NUCLEOTIDE SEQUENCE</scope>
    <source>
        <strain evidence="17">DSM 21202</strain>
    </source>
</reference>
<comment type="catalytic activity">
    <reaction evidence="1">
        <text>D-maltose = alpha,alpha-trehalose</text>
        <dbReference type="Rhea" id="RHEA:15145"/>
        <dbReference type="ChEBI" id="CHEBI:16551"/>
        <dbReference type="ChEBI" id="CHEBI:17306"/>
        <dbReference type="EC" id="5.4.99.16"/>
    </reaction>
</comment>
<dbReference type="InterPro" id="IPR006047">
    <property type="entry name" value="GH13_cat_dom"/>
</dbReference>
<proteinExistence type="inferred from homology"/>
<dbReference type="FunFam" id="3.20.20.80:FF:000055">
    <property type="entry name" value="Trehalose synthase"/>
    <property type="match status" value="1"/>
</dbReference>
<evidence type="ECO:0000256" key="10">
    <source>
        <dbReference type="ARBA" id="ARBA00022837"/>
    </source>
</evidence>
<dbReference type="InterPro" id="IPR045857">
    <property type="entry name" value="O16G_dom_2"/>
</dbReference>
<dbReference type="EMBL" id="JAUSUL010000003">
    <property type="protein sequence ID" value="MDQ0316481.1"/>
    <property type="molecule type" value="Genomic_DNA"/>
</dbReference>
<name>A0AAE4ASN7_9HYPH</name>
<evidence type="ECO:0000256" key="9">
    <source>
        <dbReference type="ARBA" id="ARBA00022741"/>
    </source>
</evidence>
<accession>A0AAE4ASN7</accession>
<dbReference type="PANTHER" id="PTHR10357:SF219">
    <property type="entry name" value="MALTOSE ALPHA-D-GLUCOSYLTRANSFERASE"/>
    <property type="match status" value="1"/>
</dbReference>
<feature type="domain" description="Glycosyl hydrolase family 13 catalytic" evidence="16">
    <location>
        <begin position="32"/>
        <end position="431"/>
    </location>
</feature>
<dbReference type="Proteomes" id="UP001229244">
    <property type="component" value="Unassembled WGS sequence"/>
</dbReference>
<keyword evidence="17" id="KW-0326">Glycosidase</keyword>
<comment type="caution">
    <text evidence="17">The sequence shown here is derived from an EMBL/GenBank/DDBJ whole genome shotgun (WGS) entry which is preliminary data.</text>
</comment>
<dbReference type="GO" id="GO:0005975">
    <property type="term" value="P:carbohydrate metabolic process"/>
    <property type="evidence" value="ECO:0007669"/>
    <property type="project" value="InterPro"/>
</dbReference>
<comment type="catalytic activity">
    <reaction evidence="15">
        <text>D-maltose + ATP = alpha-maltose 1-phosphate + ADP + H(+)</text>
        <dbReference type="Rhea" id="RHEA:31915"/>
        <dbReference type="ChEBI" id="CHEBI:15378"/>
        <dbReference type="ChEBI" id="CHEBI:17306"/>
        <dbReference type="ChEBI" id="CHEBI:30616"/>
        <dbReference type="ChEBI" id="CHEBI:63576"/>
        <dbReference type="ChEBI" id="CHEBI:456216"/>
        <dbReference type="EC" id="2.7.1.175"/>
    </reaction>
</comment>
<dbReference type="AlphaFoldDB" id="A0AAE4ASN7"/>
<evidence type="ECO:0000256" key="13">
    <source>
        <dbReference type="ARBA" id="ARBA00031251"/>
    </source>
</evidence>
<dbReference type="Gene3D" id="3.90.400.10">
    <property type="entry name" value="Oligo-1,6-glucosidase, Domain 2"/>
    <property type="match status" value="1"/>
</dbReference>
<dbReference type="SUPFAM" id="SSF56112">
    <property type="entry name" value="Protein kinase-like (PK-like)"/>
    <property type="match status" value="1"/>
</dbReference>
<dbReference type="GO" id="GO:0005524">
    <property type="term" value="F:ATP binding"/>
    <property type="evidence" value="ECO:0007669"/>
    <property type="project" value="UniProtKB-KW"/>
</dbReference>
<keyword evidence="7" id="KW-0808">Transferase</keyword>
<evidence type="ECO:0000256" key="11">
    <source>
        <dbReference type="ARBA" id="ARBA00022840"/>
    </source>
</evidence>
<dbReference type="Gene3D" id="3.90.1200.10">
    <property type="match status" value="1"/>
</dbReference>
<dbReference type="NCBIfam" id="TIGR02457">
    <property type="entry name" value="TreS_Cterm"/>
    <property type="match status" value="1"/>
</dbReference>
<keyword evidence="8" id="KW-0479">Metal-binding</keyword>
<dbReference type="EC" id="5.4.99.16" evidence="5"/>
<keyword evidence="9" id="KW-0547">Nucleotide-binding</keyword>
<evidence type="ECO:0000259" key="16">
    <source>
        <dbReference type="SMART" id="SM00642"/>
    </source>
</evidence>
<dbReference type="NCBIfam" id="TIGR02456">
    <property type="entry name" value="treS_nterm"/>
    <property type="match status" value="1"/>
</dbReference>
<dbReference type="InterPro" id="IPR011009">
    <property type="entry name" value="Kinase-like_dom_sf"/>
</dbReference>
<dbReference type="InterPro" id="IPR032091">
    <property type="entry name" value="Malt_amylase-like_C"/>
</dbReference>
<dbReference type="InterPro" id="IPR012811">
    <property type="entry name" value="TreS_maltokin_C_dom"/>
</dbReference>
<evidence type="ECO:0000256" key="8">
    <source>
        <dbReference type="ARBA" id="ARBA00022723"/>
    </source>
</evidence>
<keyword evidence="12 17" id="KW-0413">Isomerase</keyword>
<dbReference type="PANTHER" id="PTHR10357">
    <property type="entry name" value="ALPHA-AMYLASE FAMILY MEMBER"/>
    <property type="match status" value="1"/>
</dbReference>
<keyword evidence="11" id="KW-0067">ATP-binding</keyword>
<dbReference type="SMART" id="SM00642">
    <property type="entry name" value="Aamy"/>
    <property type="match status" value="1"/>
</dbReference>
<dbReference type="Gene3D" id="3.20.20.80">
    <property type="entry name" value="Glycosidases"/>
    <property type="match status" value="1"/>
</dbReference>
<dbReference type="Pfam" id="PF18085">
    <property type="entry name" value="Mak_N_cap"/>
    <property type="match status" value="1"/>
</dbReference>
<evidence type="ECO:0000256" key="15">
    <source>
        <dbReference type="ARBA" id="ARBA00049067"/>
    </source>
</evidence>
<comment type="similarity">
    <text evidence="2">Belongs to the glycosyl hydrolase 13 family. TreS subfamily.</text>
</comment>
<sequence>MSAKKTTTNLTRIDGIIDRSDTQWYKDAVIYQLHVKAFQDASGDGIGDFAGLMQRLDYVQELGATAIWLLPFYPSPLRDDGYDIADYKSINPAYGKMRDFKAFVAEAHRRGLRVITELVINHTSDQHPWFQRARRAKPGSAARNFYVWSDTDEKFPETRIIFTDTEKSNWTWDPVAGAYFWHRFYSHQPDLNFDNPQVLKEVLKVMHFWLEMGVDGLRLDAIPYLVEREGTNNENLPETHEVLKKIRAELDKHYSDRMLLAEANQWPEDTRPYFGDGDECHMGFHFPLMPRMYMAVAQEDRHPVTDIIRQTPEIPEECQWGIFLRNHDELTLEMVTDKERDYLWRVYAEDSRARINLGIRRRLAPLMQNDRRKIELMNSLLLSLPGTPILYYGDELGMGDNYYLGDRDGVRTPMQWSSDRNAGFSRANPQRLYLPVILDPVYGYQSINVESQTFDGSSLLNWMRRMIAVRKQHPAFGRGTMTVLYPNNRKVLAYLREEGDDTILCVANLSRAAQAVELDLSAKRGLVPIEMTGNSPFPPIGDLPYLITLPGHGFYWFFLADADQAPAWHTPIPEVLPDFLTLTTRDGRISTALTGREGRMLERDVLPKFLPLQRWFAAKDRPIEKVAFEPLAELADGRHSLTTIEVTTDQDVERYFLPLTALWGEDNLAFGAPTLAYTLAKLRQGPKVGALVDGAFEADLPVEVLAAMRRGDTVVAGSGRLTFKGNDVLAGIEDDGAPRPLGVEQSNVSIVFDDALILKFYRRLRTGVQPDVEVAQFLTETGGYANTPAFLGCIDHVNEDGELTTLAAAFAFVRNQGDAWEVLTEALARDIDGFETNYAAAAEAIGEDADGGDPFPYPLMIGELLGRRTAELHRAFASPTDDAAFRVDPITADDVTAWSKEAADDLDGMLDRLKTNRKTLPEADRAIAEEILAARKALKARVKAPRTFTPSGGQSRIHGDYHLGQILMVKNDIMIIDFEGEPRRSLEQRRSKSSPLRDVAGLVRSIDYAAAAVLEPHGGPSQSIQDGAVARALEWRDLTTRQVLATYEEVIANCATHPEDADFARALLDMFIIQKASYEVAYELANRPSWISIPLRGLKDLITSMEDGQ</sequence>
<protein>
    <recommendedName>
        <fullName evidence="6">Maltokinase</fullName>
        <ecNumber evidence="4">2.7.1.175</ecNumber>
        <ecNumber evidence="5">5.4.99.16</ecNumber>
    </recommendedName>
    <alternativeName>
        <fullName evidence="14">Maltose alpha-D-glucosyltransferase</fullName>
    </alternativeName>
    <alternativeName>
        <fullName evidence="13">Maltose-1-phosphate synthase</fullName>
    </alternativeName>
</protein>
<dbReference type="GO" id="GO:0047471">
    <property type="term" value="F:maltose alpha-D-glucosyltransferase activity"/>
    <property type="evidence" value="ECO:0007669"/>
    <property type="project" value="UniProtKB-EC"/>
</dbReference>
<evidence type="ECO:0000256" key="1">
    <source>
        <dbReference type="ARBA" id="ARBA00001595"/>
    </source>
</evidence>
<dbReference type="InterPro" id="IPR017853">
    <property type="entry name" value="GH"/>
</dbReference>